<dbReference type="PANTHER" id="PTHR24559">
    <property type="entry name" value="TRANSPOSON TY3-I GAG-POL POLYPROTEIN"/>
    <property type="match status" value="1"/>
</dbReference>
<protein>
    <recommendedName>
        <fullName evidence="2">Reverse transcriptase domain-containing protein</fullName>
    </recommendedName>
</protein>
<dbReference type="VEuPathDB" id="CryptoDB:Cvel_18680"/>
<accession>A0A0G4FTJ8</accession>
<dbReference type="AlphaFoldDB" id="A0A0G4FTJ8"/>
<dbReference type="Gene3D" id="3.30.70.270">
    <property type="match status" value="1"/>
</dbReference>
<dbReference type="InterPro" id="IPR000477">
    <property type="entry name" value="RT_dom"/>
</dbReference>
<dbReference type="InterPro" id="IPR043502">
    <property type="entry name" value="DNA/RNA_pol_sf"/>
</dbReference>
<organism evidence="3">
    <name type="scientific">Chromera velia CCMP2878</name>
    <dbReference type="NCBI Taxonomy" id="1169474"/>
    <lineage>
        <taxon>Eukaryota</taxon>
        <taxon>Sar</taxon>
        <taxon>Alveolata</taxon>
        <taxon>Colpodellida</taxon>
        <taxon>Chromeraceae</taxon>
        <taxon>Chromera</taxon>
    </lineage>
</organism>
<proteinExistence type="predicted"/>
<dbReference type="SUPFAM" id="SSF56672">
    <property type="entry name" value="DNA/RNA polymerases"/>
    <property type="match status" value="1"/>
</dbReference>
<dbReference type="PhylomeDB" id="A0A0G4FTJ8"/>
<dbReference type="PANTHER" id="PTHR24559:SF444">
    <property type="entry name" value="REVERSE TRANSCRIPTASE DOMAIN-CONTAINING PROTEIN"/>
    <property type="match status" value="1"/>
</dbReference>
<feature type="region of interest" description="Disordered" evidence="1">
    <location>
        <begin position="130"/>
        <end position="150"/>
    </location>
</feature>
<reference evidence="3" key="1">
    <citation type="submission" date="2014-11" db="EMBL/GenBank/DDBJ databases">
        <authorList>
            <person name="Otto D Thomas"/>
            <person name="Naeem Raeece"/>
        </authorList>
    </citation>
    <scope>NUCLEOTIDE SEQUENCE</scope>
</reference>
<gene>
    <name evidence="3" type="ORF">Cvel_18680</name>
</gene>
<dbReference type="InterPro" id="IPR053134">
    <property type="entry name" value="RNA-dir_DNA_polymerase"/>
</dbReference>
<dbReference type="InterPro" id="IPR043128">
    <property type="entry name" value="Rev_trsase/Diguanyl_cyclase"/>
</dbReference>
<name>A0A0G4FTJ8_9ALVE</name>
<dbReference type="CDD" id="cd01647">
    <property type="entry name" value="RT_LTR"/>
    <property type="match status" value="1"/>
</dbReference>
<dbReference type="EMBL" id="CDMZ01000621">
    <property type="protein sequence ID" value="CEM18125.1"/>
    <property type="molecule type" value="Genomic_DNA"/>
</dbReference>
<evidence type="ECO:0000313" key="3">
    <source>
        <dbReference type="EMBL" id="CEM18125.1"/>
    </source>
</evidence>
<sequence>MALYFEELSVKDSEKVGLSEAEKYNSLPSFQNFAKALKKRYIDPLKQDHRRDALEELQYSKAQGMESFGDAFLDLAEEIKDTSTPADLIHIFKKAIPDPICLKVNKKALFTLEEAVEAACIAAETLKGRGGNRKRHAQTGGSRPNGKHQERVRIKCSQTAAAVQKKAMGSFGTAETRAWWGAIKGEDGQTVVTTVSEYTSPLAFSIQRYHQRMKFTLADLDDDYDVYLGMKWLIEHEPHVHWGKEEVEIPIPGAHERSVTIKSQIQTSVRTLSSRAFKRKVRKGRVREVHLCRLEMLEPMLAPMPMTLEIEPPARRVVGEYRDIFYDKIPKPPPRWSVEFAIDLEPGHPPPAWPPYRLSFGELDEMKRQLDDLLAKGFIRPSVSPFAAPTFFVAKKDGSLRMCIDYHAINKITIKDKYTMPRPEELLDRLYGAKIFLVLDMRQFFYQLRIRLGDEPKIAMCTRYGNYEWLVMPFGMCNPPPTS</sequence>
<feature type="domain" description="Reverse transcriptase" evidence="2">
    <location>
        <begin position="394"/>
        <end position="480"/>
    </location>
</feature>
<evidence type="ECO:0000256" key="1">
    <source>
        <dbReference type="SAM" id="MobiDB-lite"/>
    </source>
</evidence>
<dbReference type="Gene3D" id="3.10.10.10">
    <property type="entry name" value="HIV Type 1 Reverse Transcriptase, subunit A, domain 1"/>
    <property type="match status" value="1"/>
</dbReference>
<dbReference type="Pfam" id="PF00078">
    <property type="entry name" value="RVT_1"/>
    <property type="match status" value="1"/>
</dbReference>
<evidence type="ECO:0000259" key="2">
    <source>
        <dbReference type="Pfam" id="PF00078"/>
    </source>
</evidence>